<evidence type="ECO:0000313" key="2">
    <source>
        <dbReference type="Proteomes" id="UP001062846"/>
    </source>
</evidence>
<evidence type="ECO:0000313" key="1">
    <source>
        <dbReference type="EMBL" id="KAI8530086.1"/>
    </source>
</evidence>
<proteinExistence type="predicted"/>
<comment type="caution">
    <text evidence="1">The sequence shown here is derived from an EMBL/GenBank/DDBJ whole genome shotgun (WGS) entry which is preliminary data.</text>
</comment>
<sequence length="238" mass="26857">MRLKEDTEWNTADNEIFEANSRALGAIYGALSKTEFSRISACTTAKEAWDILQVTHEGEPMANLKVCRKVLRSLPERFRAKVVAIEESDKVDDILFEELVGKLQTFELNHLSKKPSSKVGKSIAFKTSNENSSSQESDDDVDEEELAFFAKKFTKFAKFQKNNNRGISSTSKDNSKFNNSGFSEKKFSTDNSKKRQGIQCHECHGFGHVQAECANTLKKKSNRGVTPRILGTLNKHFY</sequence>
<dbReference type="Proteomes" id="UP001062846">
    <property type="component" value="Chromosome 11"/>
</dbReference>
<dbReference type="EMBL" id="CM046398">
    <property type="protein sequence ID" value="KAI8530086.1"/>
    <property type="molecule type" value="Genomic_DNA"/>
</dbReference>
<name>A0ACC0LNG9_RHOML</name>
<reference evidence="1" key="1">
    <citation type="submission" date="2022-02" db="EMBL/GenBank/DDBJ databases">
        <title>Plant Genome Project.</title>
        <authorList>
            <person name="Zhang R.-G."/>
        </authorList>
    </citation>
    <scope>NUCLEOTIDE SEQUENCE</scope>
    <source>
        <strain evidence="1">AT1</strain>
    </source>
</reference>
<protein>
    <submittedName>
        <fullName evidence="1">Uncharacterized protein</fullName>
    </submittedName>
</protein>
<accession>A0ACC0LNG9</accession>
<gene>
    <name evidence="1" type="ORF">RHMOL_Rhmol11G0028000</name>
</gene>
<organism evidence="1 2">
    <name type="scientific">Rhododendron molle</name>
    <name type="common">Chinese azalea</name>
    <name type="synonym">Azalea mollis</name>
    <dbReference type="NCBI Taxonomy" id="49168"/>
    <lineage>
        <taxon>Eukaryota</taxon>
        <taxon>Viridiplantae</taxon>
        <taxon>Streptophyta</taxon>
        <taxon>Embryophyta</taxon>
        <taxon>Tracheophyta</taxon>
        <taxon>Spermatophyta</taxon>
        <taxon>Magnoliopsida</taxon>
        <taxon>eudicotyledons</taxon>
        <taxon>Gunneridae</taxon>
        <taxon>Pentapetalae</taxon>
        <taxon>asterids</taxon>
        <taxon>Ericales</taxon>
        <taxon>Ericaceae</taxon>
        <taxon>Ericoideae</taxon>
        <taxon>Rhodoreae</taxon>
        <taxon>Rhododendron</taxon>
    </lineage>
</organism>
<keyword evidence="2" id="KW-1185">Reference proteome</keyword>